<comment type="similarity">
    <text evidence="1">Belongs to the histone H2B family.</text>
</comment>
<dbReference type="CDD" id="cd22910">
    <property type="entry name" value="HFD_H2B"/>
    <property type="match status" value="1"/>
</dbReference>
<dbReference type="GO" id="GO:0003677">
    <property type="term" value="F:DNA binding"/>
    <property type="evidence" value="ECO:0007669"/>
    <property type="project" value="InterPro"/>
</dbReference>
<dbReference type="PANTHER" id="PTHR23428">
    <property type="entry name" value="HISTONE H2B"/>
    <property type="match status" value="1"/>
</dbReference>
<dbReference type="InterPro" id="IPR009072">
    <property type="entry name" value="Histone-fold"/>
</dbReference>
<evidence type="ECO:0000256" key="2">
    <source>
        <dbReference type="SAM" id="MobiDB-lite"/>
    </source>
</evidence>
<evidence type="ECO:0000259" key="3">
    <source>
        <dbReference type="Pfam" id="PF00125"/>
    </source>
</evidence>
<feature type="domain" description="Core Histone H2A/H2B/H3" evidence="3">
    <location>
        <begin position="62"/>
        <end position="136"/>
    </location>
</feature>
<dbReference type="GO" id="GO:0030527">
    <property type="term" value="F:structural constituent of chromatin"/>
    <property type="evidence" value="ECO:0007669"/>
    <property type="project" value="InterPro"/>
</dbReference>
<dbReference type="GO" id="GO:0000786">
    <property type="term" value="C:nucleosome"/>
    <property type="evidence" value="ECO:0007669"/>
    <property type="project" value="InterPro"/>
</dbReference>
<reference evidence="4" key="1">
    <citation type="submission" date="2020-01" db="EMBL/GenBank/DDBJ databases">
        <authorList>
            <person name="Kwok A.C.M."/>
            <person name="Wong J.T.Y."/>
        </authorList>
    </citation>
    <scope>NUCLEOTIDE SEQUENCE</scope>
</reference>
<sequence length="161" mass="17683">MAKAGKDGKVPGIPEDAELEEDGTKADKLGKSSKRGKEGKHAKHSKRGKTDKSSKAPGVPVKKRAKKRRESFAVPIYKVLKQIHQKEVRISKQGMGIMNSFMQDIFDRLATEATTLLRSGTKRTLTSREVETAVKLMLPGQLKKHAVSEGTKAVSKFSRLG</sequence>
<evidence type="ECO:0000313" key="4">
    <source>
        <dbReference type="EMBL" id="QKS02549.1"/>
    </source>
</evidence>
<organism evidence="4">
    <name type="scientific">Crypthecodinium cohnii</name>
    <name type="common">Dinoflagellate</name>
    <name type="synonym">Glenodinium cohnii</name>
    <dbReference type="NCBI Taxonomy" id="2866"/>
    <lineage>
        <taxon>Eukaryota</taxon>
        <taxon>Sar</taxon>
        <taxon>Alveolata</taxon>
        <taxon>Dinophyceae</taxon>
        <taxon>Gonyaulacales</taxon>
        <taxon>Crypthecodiniaceae</taxon>
        <taxon>Crypthecodinium</taxon>
    </lineage>
</organism>
<evidence type="ECO:0000256" key="1">
    <source>
        <dbReference type="ARBA" id="ARBA00006846"/>
    </source>
</evidence>
<dbReference type="PRINTS" id="PR00621">
    <property type="entry name" value="HISTONEH2B"/>
</dbReference>
<dbReference type="EMBL" id="MN889536">
    <property type="protein sequence ID" value="QKS02549.1"/>
    <property type="molecule type" value="mRNA"/>
</dbReference>
<name>A0A6N0X8D6_CRYCO</name>
<dbReference type="Gene3D" id="1.10.20.10">
    <property type="entry name" value="Histone, subunit A"/>
    <property type="match status" value="1"/>
</dbReference>
<protein>
    <submittedName>
        <fullName evidence="4">Histone H2B.1</fullName>
    </submittedName>
</protein>
<dbReference type="SUPFAM" id="SSF47113">
    <property type="entry name" value="Histone-fold"/>
    <property type="match status" value="1"/>
</dbReference>
<proteinExistence type="evidence at transcript level"/>
<feature type="region of interest" description="Disordered" evidence="2">
    <location>
        <begin position="1"/>
        <end position="68"/>
    </location>
</feature>
<dbReference type="SMART" id="SM00427">
    <property type="entry name" value="H2B"/>
    <property type="match status" value="1"/>
</dbReference>
<feature type="compositionally biased region" description="Basic residues" evidence="2">
    <location>
        <begin position="31"/>
        <end position="47"/>
    </location>
</feature>
<dbReference type="Pfam" id="PF00125">
    <property type="entry name" value="Histone"/>
    <property type="match status" value="1"/>
</dbReference>
<dbReference type="GO" id="GO:0046982">
    <property type="term" value="F:protein heterodimerization activity"/>
    <property type="evidence" value="ECO:0007669"/>
    <property type="project" value="InterPro"/>
</dbReference>
<accession>A0A6N0X8D6</accession>
<dbReference type="InterPro" id="IPR000558">
    <property type="entry name" value="Histone_H2B"/>
</dbReference>
<dbReference type="GO" id="GO:0005634">
    <property type="term" value="C:nucleus"/>
    <property type="evidence" value="ECO:0007669"/>
    <property type="project" value="UniProtKB-ARBA"/>
</dbReference>
<dbReference type="FunFam" id="1.10.20.10:FF:000043">
    <property type="entry name" value="Histone H2B"/>
    <property type="match status" value="1"/>
</dbReference>
<dbReference type="InterPro" id="IPR007125">
    <property type="entry name" value="H2A/H2B/H3"/>
</dbReference>
<dbReference type="AlphaFoldDB" id="A0A6N0X8D6"/>